<evidence type="ECO:0000313" key="3">
    <source>
        <dbReference type="EMBL" id="ERN52877.1"/>
    </source>
</evidence>
<keyword evidence="1" id="KW-0378">Hydrolase</keyword>
<evidence type="ECO:0000313" key="4">
    <source>
        <dbReference type="Proteomes" id="UP000017170"/>
    </source>
</evidence>
<accession>U6SNE3</accession>
<feature type="active site" description="Acyl-thioester intermediate" evidence="2">
    <location>
        <position position="194"/>
    </location>
</feature>
<comment type="caution">
    <text evidence="3">The sequence shown here is derived from an EMBL/GenBank/DDBJ whole genome shotgun (WGS) entry which is preliminary data.</text>
</comment>
<dbReference type="PATRIC" id="fig|1188261.3.peg.2306"/>
<dbReference type="InterPro" id="IPR005754">
    <property type="entry name" value="Sortase"/>
</dbReference>
<dbReference type="RefSeq" id="WP_022628513.1">
    <property type="nucleotide sequence ID" value="NZ_ATAE01000031.1"/>
</dbReference>
<gene>
    <name evidence="3" type="ORF">A33I_14435</name>
</gene>
<organism evidence="3 4">
    <name type="scientific">Alkalihalophilus marmarensis DSM 21297</name>
    <dbReference type="NCBI Taxonomy" id="1188261"/>
    <lineage>
        <taxon>Bacteria</taxon>
        <taxon>Bacillati</taxon>
        <taxon>Bacillota</taxon>
        <taxon>Bacilli</taxon>
        <taxon>Bacillales</taxon>
        <taxon>Bacillaceae</taxon>
        <taxon>Alkalihalophilus</taxon>
    </lineage>
</organism>
<dbReference type="CDD" id="cd05829">
    <property type="entry name" value="Sortase_F"/>
    <property type="match status" value="1"/>
</dbReference>
<dbReference type="Gene3D" id="2.40.260.10">
    <property type="entry name" value="Sortase"/>
    <property type="match status" value="1"/>
</dbReference>
<sequence length="217" mass="23994">MQLSFFLIFVVDKKHNLLFIVLVSIFIVSGCQQADTVAEPPSTLTTNDSTALNQAAAQEKVIPSAIQHQSGIVPASISIPKIEIEADVLEVGLNEQRQMEVPEDPFEVGWFQPGTKPGSQGSAVLAGHVDSRTGLAIFFHLDQLEVGDQVYVTDQEGQTLEFKVTSMEIYPYNDAPIDQIFGYTSAKRLNLITCTGEFDRVERTHRERLVVTTELVN</sequence>
<keyword evidence="4" id="KW-1185">Reference proteome</keyword>
<dbReference type="InterPro" id="IPR023365">
    <property type="entry name" value="Sortase_dom-sf"/>
</dbReference>
<dbReference type="Proteomes" id="UP000017170">
    <property type="component" value="Unassembled WGS sequence"/>
</dbReference>
<dbReference type="Pfam" id="PF04203">
    <property type="entry name" value="Sortase"/>
    <property type="match status" value="1"/>
</dbReference>
<dbReference type="EMBL" id="ATAE01000031">
    <property type="protein sequence ID" value="ERN52877.1"/>
    <property type="molecule type" value="Genomic_DNA"/>
</dbReference>
<feature type="active site" description="Proton donor/acceptor" evidence="2">
    <location>
        <position position="128"/>
    </location>
</feature>
<protein>
    <recommendedName>
        <fullName evidence="5">LPXTG-site transpeptidase (Sortase) family protein</fullName>
    </recommendedName>
</protein>
<evidence type="ECO:0008006" key="5">
    <source>
        <dbReference type="Google" id="ProtNLM"/>
    </source>
</evidence>
<proteinExistence type="predicted"/>
<dbReference type="GO" id="GO:0016787">
    <property type="term" value="F:hydrolase activity"/>
    <property type="evidence" value="ECO:0007669"/>
    <property type="project" value="UniProtKB-KW"/>
</dbReference>
<evidence type="ECO:0000256" key="2">
    <source>
        <dbReference type="PIRSR" id="PIRSR605754-1"/>
    </source>
</evidence>
<evidence type="ECO:0000256" key="1">
    <source>
        <dbReference type="ARBA" id="ARBA00022801"/>
    </source>
</evidence>
<dbReference type="AlphaFoldDB" id="U6SNE3"/>
<name>U6SNE3_9BACI</name>
<reference evidence="3 4" key="1">
    <citation type="journal article" date="2013" name="Genome Announc.">
        <title>Genome Sequence of the Extreme Obligate Alkaliphile Bacillus marmarensis Strain DSM 21297.</title>
        <authorList>
            <person name="Wernick D.G."/>
            <person name="Choi K.Y."/>
            <person name="Tat C.A."/>
            <person name="Lafontaine Rivera J.G."/>
            <person name="Liao J.C."/>
        </authorList>
    </citation>
    <scope>NUCLEOTIDE SEQUENCE [LARGE SCALE GENOMIC DNA]</scope>
    <source>
        <strain evidence="3 4">DSM 21297</strain>
    </source>
</reference>
<dbReference type="SUPFAM" id="SSF63817">
    <property type="entry name" value="Sortase"/>
    <property type="match status" value="1"/>
</dbReference>
<dbReference type="InterPro" id="IPR042001">
    <property type="entry name" value="Sortase_F"/>
</dbReference>